<feature type="transmembrane region" description="Helical" evidence="1">
    <location>
        <begin position="71"/>
        <end position="88"/>
    </location>
</feature>
<protein>
    <submittedName>
        <fullName evidence="2">Uncharacterized protein</fullName>
    </submittedName>
</protein>
<comment type="caution">
    <text evidence="2">The sequence shown here is derived from an EMBL/GenBank/DDBJ whole genome shotgun (WGS) entry which is preliminary data.</text>
</comment>
<feature type="transmembrane region" description="Helical" evidence="1">
    <location>
        <begin position="94"/>
        <end position="117"/>
    </location>
</feature>
<feature type="transmembrane region" description="Helical" evidence="1">
    <location>
        <begin position="12"/>
        <end position="30"/>
    </location>
</feature>
<proteinExistence type="predicted"/>
<dbReference type="Proteomes" id="UP001597419">
    <property type="component" value="Unassembled WGS sequence"/>
</dbReference>
<keyword evidence="1" id="KW-1133">Transmembrane helix</keyword>
<dbReference type="EMBL" id="JBHUKU010000020">
    <property type="protein sequence ID" value="MFD2463007.1"/>
    <property type="molecule type" value="Genomic_DNA"/>
</dbReference>
<evidence type="ECO:0000313" key="2">
    <source>
        <dbReference type="EMBL" id="MFD2463007.1"/>
    </source>
</evidence>
<evidence type="ECO:0000256" key="1">
    <source>
        <dbReference type="SAM" id="Phobius"/>
    </source>
</evidence>
<organism evidence="2 3">
    <name type="scientific">Amycolatopsis samaneae</name>
    <dbReference type="NCBI Taxonomy" id="664691"/>
    <lineage>
        <taxon>Bacteria</taxon>
        <taxon>Bacillati</taxon>
        <taxon>Actinomycetota</taxon>
        <taxon>Actinomycetes</taxon>
        <taxon>Pseudonocardiales</taxon>
        <taxon>Pseudonocardiaceae</taxon>
        <taxon>Amycolatopsis</taxon>
    </lineage>
</organism>
<dbReference type="RefSeq" id="WP_345392693.1">
    <property type="nucleotide sequence ID" value="NZ_BAABHG010000005.1"/>
</dbReference>
<evidence type="ECO:0000313" key="3">
    <source>
        <dbReference type="Proteomes" id="UP001597419"/>
    </source>
</evidence>
<name>A0ABW5GQF1_9PSEU</name>
<keyword evidence="1" id="KW-0472">Membrane</keyword>
<keyword evidence="3" id="KW-1185">Reference proteome</keyword>
<gene>
    <name evidence="2" type="ORF">ACFSYJ_30660</name>
</gene>
<sequence>MPSVEQIRAHRPGDVIAARALVILAVLLWVPVSGHLYGDNAGFLGLVMVFCVFGSFGAAKGRQAGRIMTTIALLVLCLSQLPYCWQGFRDPHPTAAELALLDIAANLVAVIAVTLLYSPASNRYVQLITVALRGE</sequence>
<keyword evidence="1" id="KW-0812">Transmembrane</keyword>
<accession>A0ABW5GQF1</accession>
<feature type="transmembrane region" description="Helical" evidence="1">
    <location>
        <begin position="42"/>
        <end position="59"/>
    </location>
</feature>
<reference evidence="3" key="1">
    <citation type="journal article" date="2019" name="Int. J. Syst. Evol. Microbiol.">
        <title>The Global Catalogue of Microorganisms (GCM) 10K type strain sequencing project: providing services to taxonomists for standard genome sequencing and annotation.</title>
        <authorList>
            <consortium name="The Broad Institute Genomics Platform"/>
            <consortium name="The Broad Institute Genome Sequencing Center for Infectious Disease"/>
            <person name="Wu L."/>
            <person name="Ma J."/>
        </authorList>
    </citation>
    <scope>NUCLEOTIDE SEQUENCE [LARGE SCALE GENOMIC DNA]</scope>
    <source>
        <strain evidence="3">CGMCC 4.7643</strain>
    </source>
</reference>